<dbReference type="Proteomes" id="UP001548189">
    <property type="component" value="Unassembled WGS sequence"/>
</dbReference>
<organism evidence="1 2">
    <name type="scientific">Aliikangiella maris</name>
    <dbReference type="NCBI Taxonomy" id="3162458"/>
    <lineage>
        <taxon>Bacteria</taxon>
        <taxon>Pseudomonadati</taxon>
        <taxon>Pseudomonadota</taxon>
        <taxon>Gammaproteobacteria</taxon>
        <taxon>Oceanospirillales</taxon>
        <taxon>Pleioneaceae</taxon>
        <taxon>Aliikangiella</taxon>
    </lineage>
</organism>
<comment type="caution">
    <text evidence="1">The sequence shown here is derived from an EMBL/GenBank/DDBJ whole genome shotgun (WGS) entry which is preliminary data.</text>
</comment>
<reference evidence="1 2" key="1">
    <citation type="submission" date="2024-06" db="EMBL/GenBank/DDBJ databases">
        <authorList>
            <person name="Li F."/>
        </authorList>
    </citation>
    <scope>NUCLEOTIDE SEQUENCE [LARGE SCALE GENOMIC DNA]</scope>
    <source>
        <strain evidence="1 2">GXAS 311</strain>
    </source>
</reference>
<name>A0ABV2BQ95_9GAMM</name>
<sequence length="430" mass="48425">MQLKNKNTRLVEKLAVATATLLGTSAGAQNAEEDWQFVGTMLAYSEPDRVSALEMILTAEKSYDDTAKLAYKVVFDSLTGASANGAIEQDQVQTFTRPSGNGQYSISALDTPLDDTFKDTRVQFNVSWSDTFSQDYLYTVGTNISKEYDYISLAVNGEIARNFNQKNTTLSAGLSFASDSIEPEGGRPLAFSSMVIDQGQFADDASYRAAFDTTRIDGDGSVDTAELLFGWTQVIDRHSIMQLNVGYADMSGYLTDPFKVLSSIDSNAQAQDYRYENRPDSRSQFSLFGLYKYHLDESVIDISYRMVDDDWDIQSHTLDFKWHLFAGENTFWEPRIRYYQQSAANFYMPYLVEGEALPEYASADYRLADMTALTLGLKYGFMIGENRTEVRLEYYRQTPDGNGAEKVAAASQYDLYPEVDAYILQATYYF</sequence>
<proteinExistence type="predicted"/>
<evidence type="ECO:0000313" key="2">
    <source>
        <dbReference type="Proteomes" id="UP001548189"/>
    </source>
</evidence>
<evidence type="ECO:0000313" key="1">
    <source>
        <dbReference type="EMBL" id="MET1254115.1"/>
    </source>
</evidence>
<gene>
    <name evidence="1" type="ORF">ABVT43_03145</name>
</gene>
<dbReference type="Pfam" id="PF12094">
    <property type="entry name" value="DUF3570"/>
    <property type="match status" value="1"/>
</dbReference>
<dbReference type="EMBL" id="JBEVCJ010000002">
    <property type="protein sequence ID" value="MET1254115.1"/>
    <property type="molecule type" value="Genomic_DNA"/>
</dbReference>
<keyword evidence="2" id="KW-1185">Reference proteome</keyword>
<protein>
    <submittedName>
        <fullName evidence="1">DUF3570 domain-containing protein</fullName>
    </submittedName>
</protein>
<accession>A0ABV2BQ95</accession>
<dbReference type="InterPro" id="IPR021953">
    <property type="entry name" value="DUF3570"/>
</dbReference>